<keyword evidence="3" id="KW-0645">Protease</keyword>
<organism evidence="11 12">
    <name type="scientific">Melanomma pulvis-pyrius CBS 109.77</name>
    <dbReference type="NCBI Taxonomy" id="1314802"/>
    <lineage>
        <taxon>Eukaryota</taxon>
        <taxon>Fungi</taxon>
        <taxon>Dikarya</taxon>
        <taxon>Ascomycota</taxon>
        <taxon>Pezizomycotina</taxon>
        <taxon>Dothideomycetes</taxon>
        <taxon>Pleosporomycetidae</taxon>
        <taxon>Pleosporales</taxon>
        <taxon>Melanommataceae</taxon>
        <taxon>Melanomma</taxon>
    </lineage>
</organism>
<evidence type="ECO:0000256" key="1">
    <source>
        <dbReference type="ARBA" id="ARBA00000707"/>
    </source>
</evidence>
<dbReference type="PANTHER" id="PTHR13367:SF32">
    <property type="entry name" value="DUF6606 DOMAIN-CONTAINING PROTEIN"/>
    <property type="match status" value="1"/>
</dbReference>
<keyword evidence="4" id="KW-0833">Ubl conjugation pathway</keyword>
<feature type="compositionally biased region" description="Acidic residues" evidence="7">
    <location>
        <begin position="3089"/>
        <end position="3106"/>
    </location>
</feature>
<evidence type="ECO:0000259" key="10">
    <source>
        <dbReference type="Pfam" id="PF20255"/>
    </source>
</evidence>
<dbReference type="InterPro" id="IPR022099">
    <property type="entry name" value="DUF3638"/>
</dbReference>
<evidence type="ECO:0000256" key="2">
    <source>
        <dbReference type="ARBA" id="ARBA00012759"/>
    </source>
</evidence>
<reference evidence="11" key="1">
    <citation type="journal article" date="2020" name="Stud. Mycol.">
        <title>101 Dothideomycetes genomes: a test case for predicting lifestyles and emergence of pathogens.</title>
        <authorList>
            <person name="Haridas S."/>
            <person name="Albert R."/>
            <person name="Binder M."/>
            <person name="Bloem J."/>
            <person name="Labutti K."/>
            <person name="Salamov A."/>
            <person name="Andreopoulos B."/>
            <person name="Baker S."/>
            <person name="Barry K."/>
            <person name="Bills G."/>
            <person name="Bluhm B."/>
            <person name="Cannon C."/>
            <person name="Castanera R."/>
            <person name="Culley D."/>
            <person name="Daum C."/>
            <person name="Ezra D."/>
            <person name="Gonzalez J."/>
            <person name="Henrissat B."/>
            <person name="Kuo A."/>
            <person name="Liang C."/>
            <person name="Lipzen A."/>
            <person name="Lutzoni F."/>
            <person name="Magnuson J."/>
            <person name="Mondo S."/>
            <person name="Nolan M."/>
            <person name="Ohm R."/>
            <person name="Pangilinan J."/>
            <person name="Park H.-J."/>
            <person name="Ramirez L."/>
            <person name="Alfaro M."/>
            <person name="Sun H."/>
            <person name="Tritt A."/>
            <person name="Yoshinaga Y."/>
            <person name="Zwiers L.-H."/>
            <person name="Turgeon B."/>
            <person name="Goodwin S."/>
            <person name="Spatafora J."/>
            <person name="Crous P."/>
            <person name="Grigoriev I."/>
        </authorList>
    </citation>
    <scope>NUCLEOTIDE SEQUENCE</scope>
    <source>
        <strain evidence="11">CBS 109.77</strain>
    </source>
</reference>
<feature type="compositionally biased region" description="Acidic residues" evidence="7">
    <location>
        <begin position="3117"/>
        <end position="3142"/>
    </location>
</feature>
<evidence type="ECO:0000259" key="9">
    <source>
        <dbReference type="Pfam" id="PF12359"/>
    </source>
</evidence>
<dbReference type="OrthoDB" id="3182339at2759"/>
<keyword evidence="12" id="KW-1185">Reference proteome</keyword>
<evidence type="ECO:0000259" key="8">
    <source>
        <dbReference type="Pfam" id="PF12340"/>
    </source>
</evidence>
<dbReference type="PANTHER" id="PTHR13367">
    <property type="entry name" value="UBIQUITIN THIOESTERASE"/>
    <property type="match status" value="1"/>
</dbReference>
<dbReference type="Proteomes" id="UP000799757">
    <property type="component" value="Unassembled WGS sequence"/>
</dbReference>
<feature type="domain" description="DUF3645" evidence="9">
    <location>
        <begin position="2327"/>
        <end position="2359"/>
    </location>
</feature>
<dbReference type="InterPro" id="IPR022105">
    <property type="entry name" value="DUF3645"/>
</dbReference>
<dbReference type="EMBL" id="MU002052">
    <property type="protein sequence ID" value="KAF2790836.1"/>
    <property type="molecule type" value="Genomic_DNA"/>
</dbReference>
<dbReference type="Pfam" id="PF12359">
    <property type="entry name" value="DUF3645"/>
    <property type="match status" value="1"/>
</dbReference>
<accession>A0A6A6X392</accession>
<evidence type="ECO:0000256" key="7">
    <source>
        <dbReference type="SAM" id="MobiDB-lite"/>
    </source>
</evidence>
<evidence type="ECO:0000256" key="6">
    <source>
        <dbReference type="ARBA" id="ARBA00022807"/>
    </source>
</evidence>
<evidence type="ECO:0000256" key="4">
    <source>
        <dbReference type="ARBA" id="ARBA00022786"/>
    </source>
</evidence>
<protein>
    <recommendedName>
        <fullName evidence="2">ubiquitinyl hydrolase 1</fullName>
        <ecNumber evidence="2">3.4.19.12</ecNumber>
    </recommendedName>
</protein>
<name>A0A6A6X392_9PLEO</name>
<gene>
    <name evidence="11" type="ORF">K505DRAFT_281867</name>
</gene>
<feature type="domain" description="DUF6606" evidence="10">
    <location>
        <begin position="14"/>
        <end position="282"/>
    </location>
</feature>
<comment type="catalytic activity">
    <reaction evidence="1">
        <text>Thiol-dependent hydrolysis of ester, thioester, amide, peptide and isopeptide bonds formed by the C-terminal Gly of ubiquitin (a 76-residue protein attached to proteins as an intracellular targeting signal).</text>
        <dbReference type="EC" id="3.4.19.12"/>
    </reaction>
</comment>
<evidence type="ECO:0000256" key="5">
    <source>
        <dbReference type="ARBA" id="ARBA00022801"/>
    </source>
</evidence>
<sequence length="3142" mass="357855">MATAANSILLQLYFHATLPRNCPGRSDSNPVELEAGLLNRMLHAVRAFAPSVPIGHQSAVDELRLALATSSSRVDRESLVKQLRQLDGHRPLILYATEQNAALLVYKETILEEERVVFEAFETSAVSEKVLASENALQWDFPGHAVSIPLSAYSDNSFQESLASFVAQASAEKINKFAAVTFKAGSSKALHEVRDTSDPAVVTGLLMRILESIGTVHATPLLRKRVRDTVVFDQAYKPWRRSPYYLVLRVAMQRQLYRIFGAEIGRLYYKIIMCLFLSRLLDNGLECIPNEASHFLLQKISRRLTKLEVDRQQGSNAGKDAHDRLFGKLQNPFDTLLKTAGQYLGKNWEIHKQRTQRIIRPLPQFVSPFDKALELQLPLSGQTLDNIVFRPQNIPRLQSPFEIVQRYEKSARMKPMTAVADRYIALARFEEHSVTPIKAGSSCIEIARTIESWLSTVGDAYDGYHELKSRMLLTLMELWVSMDRDAVVCIPLLSSYHPGFTPSLLDDLHLLSLDEFRRVQEVQKYIAQRCEGCRATGSRTIFDRPSAQSFAVRFYDDSTESQRLMDLRGMIEADAQEAHAVKEAEWKQMSDEHEELLRTVARSSCLFVTRVSDYDGSTARFHDKWHCTKCASERKADRMTIKIWEDPLPSWEYTLKAAVFELALPPTFAAYRDATWLIFSSFAHGPVLSIDNVSLIHNYSGLRPYVNGVGAKVSLGSTKKSHLDCHYAKVKFPVSFEDICKPCGLIFNYFDCRSNTFTSRTSKASFSHHFPLNLPHDSPYQSLKLYCDSWPSSNQILASQTSCPADLNVHEHMACQGLLVGTHLRWLTLLRELGSQNLNFSISSTSVVVSHLIGQIGCASTNDILRDIHAVFHDCFFCKALLKQISNRLEAIHWREPILMNTIISVLLKLSSLTSVADARSHGIELLQKARSVTGAWCADIQASEVSVSVSHLAIWAAICTKRTCQLYPDVIADFDTETLNYFIRASITLQDNLMGKFHDLPHSLQNAVLEDMAFTYTIRTHLRDKILKHGHAFLAAVDSLWQLPKNFVQKEWLALPDSWWIFVTIASAQKHEEIQIFFNFVSGALLLNGEPLGKLPLEYRHDSHIQQLLGSQLPRVYPSTLPEMSLTVANHMPWGHRLHFGLRKGKVVIRAEQRGSILEYIPRNLFASDTGIFDLPMPLIAECHHWLNLNSRVIEARQGDIWKSKSGNWSICLIRRRAVRRESILVDPNSFLASRFVKNFAFFESPSQITVFQTKKGGLHVELKRLELDFRVQRQGLLQSPSLGAIIPIEQNAGTFHGSRSHLVIESASNKDQRSILVPLGRLQCRKDGHHVRVHIENHGEYVKFDINRILGRLDCPAEPMLLYMRALLHACTSHFLPDHLTGRTGKEEALYYLQSGSHQPWRPLIRGHFEPLMQIARLSPPRGYYPSNLRCMETVSWRDDLPIIVQDDRYRSLVEVICQRSSNLELFTIEENRRVHPTCPTGESHLESRALNRTFDSNPGKDQVYASRDRRIDTVEQENVAIVANLLLRWSTEFSNTSDVATLLGEFLVIGGYQNSFDRTLLTDLLSVNLGMEWGPLCNTALASSVDDKYKLMFLFTPMVFSSDAKMELIQVLISYAILPELKNLVPPAYPSFSSFKAYALPTASYLATLMQHALVPQELRHREKRGHLASVACLDFAESIRAQWPAQYIDLDKVVKPDETLVDVDAALENVMKEWSRLTQNHELSIYLRTVQSILDRFTSRRLSVPLQRNIDNAHSGLARPEIYPVRRKGGEIPLLSELLRKEFPLQKASGPALQQVPNGHPHMMKEKFYRTSRTVSRPQKSLVPVHIKELQTLVAPFRNSSFMVQNNYGRELEQSITALIQHVSQPKAVETPFNPDDLKRQVFHAGSSMRNIYNRIRERLQKEDPREKWLRHGGLWPKTTIVTLLRELRSTSKVTFGNGAKETLVNLALNVIEYQRLLRIQDASRNRKHQSLVEERANLGHENWSPLEYTDWLLLEIDGNIMIRTEQIEVALATISPESGENSVLQLLMGKGKTSCILPMVATQLANKRHLFRVVVPRPLLLQSAQVLQTKLGGLLDREVMHIPFSRKTPTDKVLIETYFQLHSHTKEHQGIIVGLPEHILSFRLSGLQCLSDNKFDEASRMIKIQARLDKYARDVLDECDVSLAIRTQLIFPSGNRVAMDGHPLRWQTIQTVLHLIRSLLPALVHQFPQSIEVVGRVVGGYPLIYFLRTDAENSLISQLVQAICKGQTSILPCAEMSPSDQKDIESFISSPKVAPAIVNRVLEMFRKKKHWMKVTYLLRGLIVHRILLSTLKKRWNVQYGLHPNRDPLAVPFHAKGVPSPSAEWGHPDVAIILTCLSFYYEGLQLNQFKQSLEHLLKSDEPGIEYEKWITKDVPESLRDYNTINVEDNYLMCELHRIILYNSHLLDFYMNNFVFPKYAKQFKTKLQTSGWDLVLYDPTSHSNCRTTGFSGTNDSRHQLPMTIKQNDIPKLSHTNAQVLAYLLETRNRRYELAVDTSGKRLSEEGLLDKLKNSGIRVLVDAGAQIIEHDNKSFARLWLNKDNEATAAVFFEADHMPWILHKKGKLIPLVTSVFADNLEKCLVYLDESHCRGTDLKLPATTRAALTLGPHLTKDNLVQAAMRLRLLGQTQSVTFYSPPEVHQSILDQRQANKHYQPDSSDVISWLLEQTCNGIEQCEPLYFTQGTSYLQRMQSKIDNPEFLQEETQLEQFLLAMRCKEAATLKQLYAPKELRGGATFHPSNFDTPLRRYAQSLHERKRDFKDRGFAVHSSALEEVELECEREVEVEVEVENVREVQKPVHYLAFKVQGLRKDIITFAKTGRLFPGSADYRGMFFALFATALGKRSALNLAATYRSKLYVSTEFERTINIWEPNDNFLRPCHWLLWSCLTETALIVSPEEADLLIPILRQDPGRTHLLVYAAPVTRRMLHFNNLDYHATPQLPPDYKAPNWLKIELGIFAGRLYFEWDEFKDIQEYLGLSSDSSSNDDIQICKRDTFAKYPLTFLHDWIAIRRKGQDFEHTPMGHLTTGKPLCADHPFFVSDSVTGKVKKGPKPAIASFAALKQEDSESEDDDDDSVDENDDSDRDIGCIADYVDSNDEGSDEDDNAFFDAEEYYDGDKK</sequence>
<dbReference type="GO" id="GO:0006508">
    <property type="term" value="P:proteolysis"/>
    <property type="evidence" value="ECO:0007669"/>
    <property type="project" value="UniProtKB-KW"/>
</dbReference>
<dbReference type="Pfam" id="PF12340">
    <property type="entry name" value="DUF3638"/>
    <property type="match status" value="1"/>
</dbReference>
<evidence type="ECO:0000313" key="12">
    <source>
        <dbReference type="Proteomes" id="UP000799757"/>
    </source>
</evidence>
<feature type="domain" description="DUF3638" evidence="8">
    <location>
        <begin position="1985"/>
        <end position="2207"/>
    </location>
</feature>
<evidence type="ECO:0000256" key="3">
    <source>
        <dbReference type="ARBA" id="ARBA00022670"/>
    </source>
</evidence>
<dbReference type="InterPro" id="IPR051346">
    <property type="entry name" value="OTU_Deubiquitinase"/>
</dbReference>
<keyword evidence="6" id="KW-0788">Thiol protease</keyword>
<dbReference type="InterPro" id="IPR046541">
    <property type="entry name" value="DUF6606"/>
</dbReference>
<feature type="region of interest" description="Disordered" evidence="7">
    <location>
        <begin position="3083"/>
        <end position="3142"/>
    </location>
</feature>
<dbReference type="GO" id="GO:0004843">
    <property type="term" value="F:cysteine-type deubiquitinase activity"/>
    <property type="evidence" value="ECO:0007669"/>
    <property type="project" value="UniProtKB-EC"/>
</dbReference>
<dbReference type="EC" id="3.4.19.12" evidence="2"/>
<proteinExistence type="predicted"/>
<keyword evidence="5" id="KW-0378">Hydrolase</keyword>
<evidence type="ECO:0000313" key="11">
    <source>
        <dbReference type="EMBL" id="KAF2790836.1"/>
    </source>
</evidence>
<dbReference type="Pfam" id="PF20255">
    <property type="entry name" value="DUF6606"/>
    <property type="match status" value="1"/>
</dbReference>